<dbReference type="OrthoDB" id="9928811at2"/>
<dbReference type="RefSeq" id="WP_103396101.1">
    <property type="nucleotide sequence ID" value="NZ_MUJK01000005.1"/>
</dbReference>
<evidence type="ECO:0000256" key="1">
    <source>
        <dbReference type="SAM" id="MobiDB-lite"/>
    </source>
</evidence>
<name>A0A2S3VN40_9PSED</name>
<dbReference type="Proteomes" id="UP000237440">
    <property type="component" value="Unassembled WGS sequence"/>
</dbReference>
<evidence type="ECO:0000313" key="3">
    <source>
        <dbReference type="Proteomes" id="UP000237440"/>
    </source>
</evidence>
<feature type="region of interest" description="Disordered" evidence="1">
    <location>
        <begin position="28"/>
        <end position="50"/>
    </location>
</feature>
<dbReference type="AlphaFoldDB" id="A0A2S3VN40"/>
<comment type="caution">
    <text evidence="2">The sequence shown here is derived from an EMBL/GenBank/DDBJ whole genome shotgun (WGS) entry which is preliminary data.</text>
</comment>
<proteinExistence type="predicted"/>
<keyword evidence="3" id="KW-1185">Reference proteome</keyword>
<dbReference type="EMBL" id="MUJK01000005">
    <property type="protein sequence ID" value="POF41223.1"/>
    <property type="molecule type" value="Genomic_DNA"/>
</dbReference>
<accession>A0A2S3VN40</accession>
<gene>
    <name evidence="2" type="ORF">B0D71_18510</name>
</gene>
<sequence length="65" mass="7502">MSKTVEQAEAALKAANAAYLNELERDCERRDGSGAQERRREEHQQSLREDIAQCERDLEGAKRRQ</sequence>
<organism evidence="2 3">
    <name type="scientific">Pseudomonas laurylsulfativorans</name>
    <dbReference type="NCBI Taxonomy" id="1943631"/>
    <lineage>
        <taxon>Bacteria</taxon>
        <taxon>Pseudomonadati</taxon>
        <taxon>Pseudomonadota</taxon>
        <taxon>Gammaproteobacteria</taxon>
        <taxon>Pseudomonadales</taxon>
        <taxon>Pseudomonadaceae</taxon>
        <taxon>Pseudomonas</taxon>
    </lineage>
</organism>
<reference evidence="3" key="1">
    <citation type="submission" date="2017-02" db="EMBL/GenBank/DDBJ databases">
        <authorList>
            <person name="Furmanczyk E.M."/>
        </authorList>
    </citation>
    <scope>NUCLEOTIDE SEQUENCE [LARGE SCALE GENOMIC DNA]</scope>
    <source>
        <strain evidence="3">AP3_22</strain>
    </source>
</reference>
<protein>
    <submittedName>
        <fullName evidence="2">Uncharacterized protein</fullName>
    </submittedName>
</protein>
<evidence type="ECO:0000313" key="2">
    <source>
        <dbReference type="EMBL" id="POF41223.1"/>
    </source>
</evidence>